<evidence type="ECO:0008006" key="3">
    <source>
        <dbReference type="Google" id="ProtNLM"/>
    </source>
</evidence>
<evidence type="ECO:0000313" key="2">
    <source>
        <dbReference type="Proteomes" id="UP001642260"/>
    </source>
</evidence>
<accession>A0ABC8INA7</accession>
<dbReference type="InterPro" id="IPR046349">
    <property type="entry name" value="C1-like_sf"/>
</dbReference>
<dbReference type="AlphaFoldDB" id="A0ABC8INA7"/>
<reference evidence="1 2" key="1">
    <citation type="submission" date="2022-03" db="EMBL/GenBank/DDBJ databases">
        <authorList>
            <person name="Macdonald S."/>
            <person name="Ahmed S."/>
            <person name="Newling K."/>
        </authorList>
    </citation>
    <scope>NUCLEOTIDE SEQUENCE [LARGE SCALE GENOMIC DNA]</scope>
</reference>
<sequence>MKYADISHFSHPIHYLRYDYTEKPFQCDGCNKVGIGSRCRCSNDHQICDFDLHAHWALPSASIIHPFYKICTFQFLAKPPGNERRSSCKKYNLHVACVREMLLWRIGGELYKGERGKSIEGKSLALKNTLEHHHRSSSEGKVQKCCEIAGMAVQFVISAVLGDQTALIAGVVGSLISRG</sequence>
<dbReference type="SUPFAM" id="SSF57889">
    <property type="entry name" value="Cysteine-rich domain"/>
    <property type="match status" value="1"/>
</dbReference>
<dbReference type="Proteomes" id="UP001642260">
    <property type="component" value="Unassembled WGS sequence"/>
</dbReference>
<gene>
    <name evidence="1" type="ORF">ERUC_LOCUS721</name>
</gene>
<dbReference type="PANTHER" id="PTHR46477:SF3">
    <property type="entry name" value="CYSTEINE_HISTIDINE-RICH C1 DOMAIN FAMILY PROTEIN"/>
    <property type="match status" value="1"/>
</dbReference>
<dbReference type="EMBL" id="CAKOAT010016670">
    <property type="protein sequence ID" value="CAH8283988.1"/>
    <property type="molecule type" value="Genomic_DNA"/>
</dbReference>
<name>A0ABC8INA7_ERUVS</name>
<evidence type="ECO:0000313" key="1">
    <source>
        <dbReference type="EMBL" id="CAH8283988.1"/>
    </source>
</evidence>
<keyword evidence="2" id="KW-1185">Reference proteome</keyword>
<proteinExistence type="predicted"/>
<dbReference type="PANTHER" id="PTHR46477">
    <property type="entry name" value="CYSTEINE/HISTIDINE-RICH C1 DOMAIN FAMILY PROTEIN"/>
    <property type="match status" value="1"/>
</dbReference>
<comment type="caution">
    <text evidence="1">The sequence shown here is derived from an EMBL/GenBank/DDBJ whole genome shotgun (WGS) entry which is preliminary data.</text>
</comment>
<protein>
    <recommendedName>
        <fullName evidence="3">DC1 domain-containing protein</fullName>
    </recommendedName>
</protein>
<organism evidence="1 2">
    <name type="scientific">Eruca vesicaria subsp. sativa</name>
    <name type="common">Garden rocket</name>
    <name type="synonym">Eruca sativa</name>
    <dbReference type="NCBI Taxonomy" id="29727"/>
    <lineage>
        <taxon>Eukaryota</taxon>
        <taxon>Viridiplantae</taxon>
        <taxon>Streptophyta</taxon>
        <taxon>Embryophyta</taxon>
        <taxon>Tracheophyta</taxon>
        <taxon>Spermatophyta</taxon>
        <taxon>Magnoliopsida</taxon>
        <taxon>eudicotyledons</taxon>
        <taxon>Gunneridae</taxon>
        <taxon>Pentapetalae</taxon>
        <taxon>rosids</taxon>
        <taxon>malvids</taxon>
        <taxon>Brassicales</taxon>
        <taxon>Brassicaceae</taxon>
        <taxon>Brassiceae</taxon>
        <taxon>Eruca</taxon>
    </lineage>
</organism>